<dbReference type="OrthoDB" id="5831870at2759"/>
<keyword evidence="1" id="KW-0732">Signal</keyword>
<keyword evidence="3" id="KW-1185">Reference proteome</keyword>
<reference evidence="2" key="1">
    <citation type="submission" date="2022-11" db="EMBL/GenBank/DDBJ databases">
        <authorList>
            <person name="Kikuchi T."/>
        </authorList>
    </citation>
    <scope>NUCLEOTIDE SEQUENCE</scope>
    <source>
        <strain evidence="2">PS1010</strain>
    </source>
</reference>
<evidence type="ECO:0008006" key="4">
    <source>
        <dbReference type="Google" id="ProtNLM"/>
    </source>
</evidence>
<dbReference type="EMBL" id="CANHGI010000001">
    <property type="protein sequence ID" value="CAI5438532.1"/>
    <property type="molecule type" value="Genomic_DNA"/>
</dbReference>
<dbReference type="Proteomes" id="UP001152747">
    <property type="component" value="Unassembled WGS sequence"/>
</dbReference>
<evidence type="ECO:0000313" key="3">
    <source>
        <dbReference type="Proteomes" id="UP001152747"/>
    </source>
</evidence>
<proteinExistence type="predicted"/>
<evidence type="ECO:0000313" key="2">
    <source>
        <dbReference type="EMBL" id="CAI5438532.1"/>
    </source>
</evidence>
<comment type="caution">
    <text evidence="2">The sequence shown here is derived from an EMBL/GenBank/DDBJ whole genome shotgun (WGS) entry which is preliminary data.</text>
</comment>
<accession>A0A9P1MSR2</accession>
<name>A0A9P1MSR2_9PELO</name>
<dbReference type="AlphaFoldDB" id="A0A9P1MSR2"/>
<protein>
    <recommendedName>
        <fullName evidence="4">Protein quiver</fullName>
    </recommendedName>
</protein>
<feature type="signal peptide" evidence="1">
    <location>
        <begin position="1"/>
        <end position="17"/>
    </location>
</feature>
<sequence length="111" mass="12496">MFLIFYSLTLLVSYSYSNQCHICDSFSGYCEFDGNVCVGPKCSRRFAPTSSGLIREQRLCVPSDSVVGCHKAILWDGMEGTECICEEHMCNSGITFGTKLIISTFFFHFLF</sequence>
<gene>
    <name evidence="2" type="ORF">CAMP_LOCUS1169</name>
</gene>
<evidence type="ECO:0000256" key="1">
    <source>
        <dbReference type="SAM" id="SignalP"/>
    </source>
</evidence>
<feature type="chain" id="PRO_5040163370" description="Protein quiver" evidence="1">
    <location>
        <begin position="18"/>
        <end position="111"/>
    </location>
</feature>
<organism evidence="2 3">
    <name type="scientific">Caenorhabditis angaria</name>
    <dbReference type="NCBI Taxonomy" id="860376"/>
    <lineage>
        <taxon>Eukaryota</taxon>
        <taxon>Metazoa</taxon>
        <taxon>Ecdysozoa</taxon>
        <taxon>Nematoda</taxon>
        <taxon>Chromadorea</taxon>
        <taxon>Rhabditida</taxon>
        <taxon>Rhabditina</taxon>
        <taxon>Rhabditomorpha</taxon>
        <taxon>Rhabditoidea</taxon>
        <taxon>Rhabditidae</taxon>
        <taxon>Peloderinae</taxon>
        <taxon>Caenorhabditis</taxon>
    </lineage>
</organism>